<comment type="caution">
    <text evidence="5">The sequence shown here is derived from an EMBL/GenBank/DDBJ whole genome shotgun (WGS) entry which is preliminary data.</text>
</comment>
<dbReference type="PROSITE" id="PS50932">
    <property type="entry name" value="HTH_LACI_2"/>
    <property type="match status" value="1"/>
</dbReference>
<evidence type="ECO:0000313" key="6">
    <source>
        <dbReference type="Proteomes" id="UP000006241"/>
    </source>
</evidence>
<reference evidence="5 6" key="1">
    <citation type="submission" date="2009-01" db="EMBL/GenBank/DDBJ databases">
        <authorList>
            <person name="Qin X."/>
            <person name="Bachman B."/>
            <person name="Battles P."/>
            <person name="Bell A."/>
            <person name="Bess C."/>
            <person name="Bickham C."/>
            <person name="Chaboub L."/>
            <person name="Chen D."/>
            <person name="Coyle M."/>
            <person name="Deiros D.R."/>
            <person name="Dinh H."/>
            <person name="Forbes L."/>
            <person name="Fowler G."/>
            <person name="Francisco L."/>
            <person name="Fu Q."/>
            <person name="Gubbala S."/>
            <person name="Hale W."/>
            <person name="Han Y."/>
            <person name="Hemphill L."/>
            <person name="Highlander S.K."/>
            <person name="Hirani K."/>
            <person name="Hogues M."/>
            <person name="Jackson L."/>
            <person name="Jakkamsetti A."/>
            <person name="Javaid M."/>
            <person name="Jiang H."/>
            <person name="Korchina V."/>
            <person name="Kovar C."/>
            <person name="Lara F."/>
            <person name="Lee S."/>
            <person name="Mata R."/>
            <person name="Mathew T."/>
            <person name="Moen C."/>
            <person name="Morales K."/>
            <person name="Munidasa M."/>
            <person name="Nazareth L."/>
            <person name="Ngo R."/>
            <person name="Nguyen L."/>
            <person name="Okwuonu G."/>
            <person name="Ongeri F."/>
            <person name="Patil S."/>
            <person name="Petrosino J."/>
            <person name="Pham C."/>
            <person name="Pham P."/>
            <person name="Pu L.-L."/>
            <person name="Puazo M."/>
            <person name="Raj R."/>
            <person name="Reid J."/>
            <person name="Rouhana J."/>
            <person name="Saada N."/>
            <person name="Shang Y."/>
            <person name="Simmons D."/>
            <person name="Thornton R."/>
            <person name="Warren J."/>
            <person name="Weissenberger G."/>
            <person name="Zhang J."/>
            <person name="Zhang L."/>
            <person name="Zhou C."/>
            <person name="Zhu D."/>
            <person name="Muzny D."/>
            <person name="Worley K."/>
            <person name="Gibbs R."/>
        </authorList>
    </citation>
    <scope>NUCLEOTIDE SEQUENCE [LARGE SCALE GENOMIC DNA]</scope>
    <source>
        <strain evidence="5 6">ATCC 33300</strain>
    </source>
</reference>
<dbReference type="Pfam" id="PF13377">
    <property type="entry name" value="Peripla_BP_3"/>
    <property type="match status" value="1"/>
</dbReference>
<dbReference type="Proteomes" id="UP000006241">
    <property type="component" value="Unassembled WGS sequence"/>
</dbReference>
<accession>C2FV70</accession>
<evidence type="ECO:0000256" key="2">
    <source>
        <dbReference type="ARBA" id="ARBA00023125"/>
    </source>
</evidence>
<organism evidence="5 6">
    <name type="scientific">Sphingobacterium spiritivorum ATCC 33300</name>
    <dbReference type="NCBI Taxonomy" id="525372"/>
    <lineage>
        <taxon>Bacteria</taxon>
        <taxon>Pseudomonadati</taxon>
        <taxon>Bacteroidota</taxon>
        <taxon>Sphingobacteriia</taxon>
        <taxon>Sphingobacteriales</taxon>
        <taxon>Sphingobacteriaceae</taxon>
        <taxon>Sphingobacterium</taxon>
    </lineage>
</organism>
<keyword evidence="3" id="KW-0804">Transcription</keyword>
<dbReference type="EMBL" id="ACHB01000030">
    <property type="protein sequence ID" value="EEI93193.1"/>
    <property type="molecule type" value="Genomic_DNA"/>
</dbReference>
<evidence type="ECO:0000256" key="1">
    <source>
        <dbReference type="ARBA" id="ARBA00023015"/>
    </source>
</evidence>
<dbReference type="PANTHER" id="PTHR30146">
    <property type="entry name" value="LACI-RELATED TRANSCRIPTIONAL REPRESSOR"/>
    <property type="match status" value="1"/>
</dbReference>
<evidence type="ECO:0000313" key="5">
    <source>
        <dbReference type="EMBL" id="EEI93193.1"/>
    </source>
</evidence>
<dbReference type="InterPro" id="IPR000843">
    <property type="entry name" value="HTH_LacI"/>
</dbReference>
<dbReference type="InterPro" id="IPR028082">
    <property type="entry name" value="Peripla_BP_I"/>
</dbReference>
<name>C2FV70_SPHSI</name>
<sequence length="349" mass="39124">MHVFLNFGKIECFMKRVTIKDLSKYLSLSTSTISRALVNDKNIHPETKQKVLDMAEKMGYKPNPTALNLKYGQSKSIGFVVPEMTTPFSAKVLQGIQSVLYPLGYRIIIMQSDENPEIERKNLLMLEEFNVDGIIINLCHETYNMDLYQQIMSRGTALVFFDRIPAKSLEASKVMVNDHIKASLMVEHLIATGRRRIVHIKGPSSIRNATERALGYERILTKHGIFDPELLIKTDGATFEHGRNVAQQLLSKNIKFDSIFAFTDTLAIGAMNYLLEQGINIPQQVAIASFSGTELATIVHPQLSSVEQPLTKMGETAAHMMLDKIKNNIGECQTVVMDAELIYRASTLG</sequence>
<keyword evidence="2" id="KW-0238">DNA-binding</keyword>
<evidence type="ECO:0000256" key="3">
    <source>
        <dbReference type="ARBA" id="ARBA00023163"/>
    </source>
</evidence>
<dbReference type="AlphaFoldDB" id="C2FV70"/>
<dbReference type="SUPFAM" id="SSF53822">
    <property type="entry name" value="Periplasmic binding protein-like I"/>
    <property type="match status" value="1"/>
</dbReference>
<gene>
    <name evidence="5" type="ORF">HMPREF0765_1226</name>
</gene>
<dbReference type="InterPro" id="IPR046335">
    <property type="entry name" value="LacI/GalR-like_sensor"/>
</dbReference>
<dbReference type="SUPFAM" id="SSF47413">
    <property type="entry name" value="lambda repressor-like DNA-binding domains"/>
    <property type="match status" value="1"/>
</dbReference>
<dbReference type="CDD" id="cd01392">
    <property type="entry name" value="HTH_LacI"/>
    <property type="match status" value="1"/>
</dbReference>
<dbReference type="Gene3D" id="1.10.260.40">
    <property type="entry name" value="lambda repressor-like DNA-binding domains"/>
    <property type="match status" value="1"/>
</dbReference>
<feature type="domain" description="HTH lacI-type" evidence="4">
    <location>
        <begin position="17"/>
        <end position="71"/>
    </location>
</feature>
<proteinExistence type="predicted"/>
<dbReference type="GO" id="GO:0003700">
    <property type="term" value="F:DNA-binding transcription factor activity"/>
    <property type="evidence" value="ECO:0007669"/>
    <property type="project" value="TreeGrafter"/>
</dbReference>
<protein>
    <submittedName>
        <fullName evidence="5">Sugar-binding domain protein</fullName>
    </submittedName>
</protein>
<dbReference type="Pfam" id="PF00356">
    <property type="entry name" value="LacI"/>
    <property type="match status" value="1"/>
</dbReference>
<evidence type="ECO:0000259" key="4">
    <source>
        <dbReference type="PROSITE" id="PS50932"/>
    </source>
</evidence>
<dbReference type="SMART" id="SM00354">
    <property type="entry name" value="HTH_LACI"/>
    <property type="match status" value="1"/>
</dbReference>
<dbReference type="Gene3D" id="3.40.50.2300">
    <property type="match status" value="2"/>
</dbReference>
<dbReference type="PANTHER" id="PTHR30146:SF109">
    <property type="entry name" value="HTH-TYPE TRANSCRIPTIONAL REGULATOR GALS"/>
    <property type="match status" value="1"/>
</dbReference>
<dbReference type="InterPro" id="IPR010982">
    <property type="entry name" value="Lambda_DNA-bd_dom_sf"/>
</dbReference>
<dbReference type="CDD" id="cd06267">
    <property type="entry name" value="PBP1_LacI_sugar_binding-like"/>
    <property type="match status" value="1"/>
</dbReference>
<keyword evidence="1" id="KW-0805">Transcription regulation</keyword>
<dbReference type="HOGENOM" id="CLU_037628_6_1_10"/>
<dbReference type="GO" id="GO:0000976">
    <property type="term" value="F:transcription cis-regulatory region binding"/>
    <property type="evidence" value="ECO:0007669"/>
    <property type="project" value="TreeGrafter"/>
</dbReference>